<feature type="compositionally biased region" description="Low complexity" evidence="1">
    <location>
        <begin position="506"/>
        <end position="521"/>
    </location>
</feature>
<proteinExistence type="predicted"/>
<accession>A0A8H4PVB2</accession>
<protein>
    <submittedName>
        <fullName evidence="2">Uncharacterized protein</fullName>
    </submittedName>
</protein>
<feature type="region of interest" description="Disordered" evidence="1">
    <location>
        <begin position="492"/>
        <end position="532"/>
    </location>
</feature>
<feature type="compositionally biased region" description="Low complexity" evidence="1">
    <location>
        <begin position="43"/>
        <end position="54"/>
    </location>
</feature>
<keyword evidence="3" id="KW-1185">Reference proteome</keyword>
<feature type="region of interest" description="Disordered" evidence="1">
    <location>
        <begin position="159"/>
        <end position="263"/>
    </location>
</feature>
<reference evidence="2 3" key="1">
    <citation type="journal article" date="2020" name="Genome Biol. Evol.">
        <title>A new high-quality draft genome assembly of the Chinese cordyceps Ophiocordyceps sinensis.</title>
        <authorList>
            <person name="Shu R."/>
            <person name="Zhang J."/>
            <person name="Meng Q."/>
            <person name="Zhang H."/>
            <person name="Zhou G."/>
            <person name="Li M."/>
            <person name="Wu P."/>
            <person name="Zhao Y."/>
            <person name="Chen C."/>
            <person name="Qin Q."/>
        </authorList>
    </citation>
    <scope>NUCLEOTIDE SEQUENCE [LARGE SCALE GENOMIC DNA]</scope>
    <source>
        <strain evidence="2 3">IOZ07</strain>
    </source>
</reference>
<feature type="compositionally biased region" description="Basic and acidic residues" evidence="1">
    <location>
        <begin position="112"/>
        <end position="139"/>
    </location>
</feature>
<evidence type="ECO:0000256" key="1">
    <source>
        <dbReference type="SAM" id="MobiDB-lite"/>
    </source>
</evidence>
<dbReference type="EMBL" id="JAAVMX010000003">
    <property type="protein sequence ID" value="KAF4511166.1"/>
    <property type="molecule type" value="Genomic_DNA"/>
</dbReference>
<organism evidence="2 3">
    <name type="scientific">Ophiocordyceps sinensis</name>
    <dbReference type="NCBI Taxonomy" id="72228"/>
    <lineage>
        <taxon>Eukaryota</taxon>
        <taxon>Fungi</taxon>
        <taxon>Dikarya</taxon>
        <taxon>Ascomycota</taxon>
        <taxon>Pezizomycotina</taxon>
        <taxon>Sordariomycetes</taxon>
        <taxon>Hypocreomycetidae</taxon>
        <taxon>Hypocreales</taxon>
        <taxon>Ophiocordycipitaceae</taxon>
        <taxon>Ophiocordyceps</taxon>
    </lineage>
</organism>
<comment type="caution">
    <text evidence="2">The sequence shown here is derived from an EMBL/GenBank/DDBJ whole genome shotgun (WGS) entry which is preliminary data.</text>
</comment>
<feature type="region of interest" description="Disordered" evidence="1">
    <location>
        <begin position="36"/>
        <end position="147"/>
    </location>
</feature>
<evidence type="ECO:0000313" key="2">
    <source>
        <dbReference type="EMBL" id="KAF4511166.1"/>
    </source>
</evidence>
<evidence type="ECO:0000313" key="3">
    <source>
        <dbReference type="Proteomes" id="UP000557566"/>
    </source>
</evidence>
<name>A0A8H4PVB2_9HYPO</name>
<feature type="compositionally biased region" description="Basic and acidic residues" evidence="1">
    <location>
        <begin position="629"/>
        <end position="639"/>
    </location>
</feature>
<dbReference type="AlphaFoldDB" id="A0A8H4PVB2"/>
<feature type="region of interest" description="Disordered" evidence="1">
    <location>
        <begin position="430"/>
        <end position="451"/>
    </location>
</feature>
<dbReference type="Proteomes" id="UP000557566">
    <property type="component" value="Unassembled WGS sequence"/>
</dbReference>
<feature type="compositionally biased region" description="Acidic residues" evidence="1">
    <location>
        <begin position="522"/>
        <end position="532"/>
    </location>
</feature>
<feature type="compositionally biased region" description="Low complexity" evidence="1">
    <location>
        <begin position="441"/>
        <end position="451"/>
    </location>
</feature>
<dbReference type="OrthoDB" id="3941134at2759"/>
<sequence length="698" mass="73497">MEDPWGDPWAAPVTIELAGAAAPRDAAYFVEAADGPLGRQPDAAAAAAAAASPWGDDDDNDAWGDAGARAGENGGSGWGMSPRLSPRLDPLPDPWANAQPSASVALGLSPETHAREDTHKLDRSDDDKTSLEAHHDPASLHHPLAAPLDTTNVQDIWAVEEAAVVADGPKTPEPADEEPPSPGSLSAPPPGGAIGAEVRQEAGRQASKVQGLVDMFDGMARRSTSPTAAVGKNDVAQEDSCPAEESEPSTTEHYAAETCSGSSARVLTDEVRDDGPQEDGLGTAVSSADWQDQLSQGSRGPQRIAYSLDLSRLDEIFPSTSAELEHGPASLTSDFFTTTSERKAWYRISRPGSVRRHDQGDPDDYVRVGWVASHVRQRTMELVRRWVEQDSLGGRVVLGRRVGLGGGSMFNWDSAAAPVEIAELLRNRGERKTPEAHWRRASAAASEASTTVARGNLPAAAPWPASFQAAPTADQEEPTADQGESLAAQLAIPPDDLSTPPPPPVESLVGVPAAPEAAGEGPVDEEETDDDDDWGDMVSPTLTATKSPFVVPFLDADAVGKGNLTIRDSPQPDLGELSRVGPQAVGRTGKDVANVNQVATPEHDSSLGWAWDVDLVPEVTKPAPAQAWRDVEPPARDEPTQGSSSNADDTALLLSASGTSTDDMMAAMNATSERRNAADDEVVARILGSLPDLSYMLR</sequence>
<feature type="region of interest" description="Disordered" evidence="1">
    <location>
        <begin position="624"/>
        <end position="678"/>
    </location>
</feature>
<gene>
    <name evidence="2" type="ORF">G6O67_002986</name>
</gene>